<evidence type="ECO:0000259" key="15">
    <source>
        <dbReference type="PROSITE" id="PS51671"/>
    </source>
</evidence>
<evidence type="ECO:0000256" key="10">
    <source>
        <dbReference type="ARBA" id="ARBA00023167"/>
    </source>
</evidence>
<accession>B8E0J5</accession>
<dbReference type="InterPro" id="IPR002912">
    <property type="entry name" value="ACT_dom"/>
</dbReference>
<proteinExistence type="inferred from homology"/>
<evidence type="ECO:0000313" key="16">
    <source>
        <dbReference type="EMBL" id="ACK42640.1"/>
    </source>
</evidence>
<dbReference type="NCBIfam" id="NF004976">
    <property type="entry name" value="PRK06349.1"/>
    <property type="match status" value="1"/>
</dbReference>
<feature type="binding site" evidence="12">
    <location>
        <position position="100"/>
    </location>
    <ligand>
        <name>NADPH</name>
        <dbReference type="ChEBI" id="CHEBI:57783"/>
    </ligand>
</feature>
<name>B8E0J5_DICTD</name>
<feature type="active site" description="Proton donor" evidence="11">
    <location>
        <position position="200"/>
    </location>
</feature>
<evidence type="ECO:0000256" key="4">
    <source>
        <dbReference type="ARBA" id="ARBA00013213"/>
    </source>
</evidence>
<evidence type="ECO:0000256" key="14">
    <source>
        <dbReference type="RuleBase" id="RU004171"/>
    </source>
</evidence>
<evidence type="ECO:0000256" key="9">
    <source>
        <dbReference type="ARBA" id="ARBA00023002"/>
    </source>
</evidence>
<gene>
    <name evidence="16" type="ordered locus">Dtur_1366</name>
</gene>
<dbReference type="SUPFAM" id="SSF51735">
    <property type="entry name" value="NAD(P)-binding Rossmann-fold domains"/>
    <property type="match status" value="1"/>
</dbReference>
<evidence type="ECO:0000256" key="13">
    <source>
        <dbReference type="RuleBase" id="RU000579"/>
    </source>
</evidence>
<reference evidence="17" key="1">
    <citation type="journal article" date="2016" name="Front. Microbiol.">
        <title>The complete genome sequence of hyperthermophile Dictyoglomus turgidum DSM 6724 reveals a specialized carbohydrate fermentor.</title>
        <authorList>
            <person name="Brumm P.J."/>
            <person name="Gowda K."/>
            <person name="Robb F.T."/>
            <person name="Mead D.A."/>
        </authorList>
    </citation>
    <scope>NUCLEOTIDE SEQUENCE [LARGE SCALE GENOMIC DNA]</scope>
    <source>
        <strain evidence="17">DSM 6724 / Z-1310</strain>
    </source>
</reference>
<evidence type="ECO:0000256" key="5">
    <source>
        <dbReference type="ARBA" id="ARBA00013376"/>
    </source>
</evidence>
<evidence type="ECO:0000313" key="17">
    <source>
        <dbReference type="Proteomes" id="UP000007719"/>
    </source>
</evidence>
<dbReference type="PROSITE" id="PS01042">
    <property type="entry name" value="HOMOSER_DHGENASE"/>
    <property type="match status" value="1"/>
</dbReference>
<dbReference type="HOGENOM" id="CLU_009116_1_0_0"/>
<dbReference type="InterPro" id="IPR036291">
    <property type="entry name" value="NAD(P)-bd_dom_sf"/>
</dbReference>
<dbReference type="Gene3D" id="3.30.70.260">
    <property type="match status" value="1"/>
</dbReference>
<dbReference type="PANTHER" id="PTHR43331">
    <property type="entry name" value="HOMOSERINE DEHYDROGENASE"/>
    <property type="match status" value="1"/>
</dbReference>
<comment type="similarity">
    <text evidence="3 14">Belongs to the homoserine dehydrogenase family.</text>
</comment>
<dbReference type="Gene3D" id="3.40.50.720">
    <property type="entry name" value="NAD(P)-binding Rossmann-like Domain"/>
    <property type="match status" value="1"/>
</dbReference>
<dbReference type="KEGG" id="dtu:Dtur_1366"/>
<dbReference type="Pfam" id="PF03447">
    <property type="entry name" value="NAD_binding_3"/>
    <property type="match status" value="1"/>
</dbReference>
<evidence type="ECO:0000256" key="8">
    <source>
        <dbReference type="ARBA" id="ARBA00022857"/>
    </source>
</evidence>
<dbReference type="PATRIC" id="fig|515635.4.peg.1411"/>
<dbReference type="AlphaFoldDB" id="B8E0J5"/>
<keyword evidence="8 12" id="KW-0521">NADP</keyword>
<comment type="pathway">
    <text evidence="1 13">Amino-acid biosynthesis; L-threonine biosynthesis; L-threonine from L-aspartate: step 3/5.</text>
</comment>
<dbReference type="PANTHER" id="PTHR43331:SF1">
    <property type="entry name" value="HOMOSERINE DEHYDROGENASE"/>
    <property type="match status" value="1"/>
</dbReference>
<dbReference type="Proteomes" id="UP000007719">
    <property type="component" value="Chromosome"/>
</dbReference>
<dbReference type="SUPFAM" id="SSF55021">
    <property type="entry name" value="ACT-like"/>
    <property type="match status" value="1"/>
</dbReference>
<dbReference type="GO" id="GO:0009088">
    <property type="term" value="P:threonine biosynthetic process"/>
    <property type="evidence" value="ECO:0000318"/>
    <property type="project" value="GO_Central"/>
</dbReference>
<dbReference type="Gene3D" id="3.30.360.10">
    <property type="entry name" value="Dihydrodipicolinate Reductase, domain 2"/>
    <property type="match status" value="1"/>
</dbReference>
<feature type="domain" description="ACT" evidence="15">
    <location>
        <begin position="345"/>
        <end position="424"/>
    </location>
</feature>
<dbReference type="EC" id="1.1.1.3" evidence="4 13"/>
<evidence type="ECO:0000256" key="2">
    <source>
        <dbReference type="ARBA" id="ARBA00005062"/>
    </source>
</evidence>
<keyword evidence="9 13" id="KW-0560">Oxidoreductase</keyword>
<evidence type="ECO:0000256" key="11">
    <source>
        <dbReference type="PIRSR" id="PIRSR000098-1"/>
    </source>
</evidence>
<dbReference type="EnsemblBacteria" id="ACK42640">
    <property type="protein sequence ID" value="ACK42640"/>
    <property type="gene ID" value="Dtur_1366"/>
</dbReference>
<dbReference type="STRING" id="515635.Dtur_1366"/>
<keyword evidence="17" id="KW-1185">Reference proteome</keyword>
<dbReference type="UniPathway" id="UPA00051">
    <property type="reaction ID" value="UER00465"/>
</dbReference>
<organism evidence="16 17">
    <name type="scientific">Dictyoglomus turgidum (strain DSM 6724 / Z-1310)</name>
    <dbReference type="NCBI Taxonomy" id="515635"/>
    <lineage>
        <taxon>Bacteria</taxon>
        <taxon>Pseudomonadati</taxon>
        <taxon>Dictyoglomota</taxon>
        <taxon>Dictyoglomia</taxon>
        <taxon>Dictyoglomales</taxon>
        <taxon>Dictyoglomaceae</taxon>
        <taxon>Dictyoglomus</taxon>
    </lineage>
</organism>
<dbReference type="FunFam" id="3.30.70.260:FF:000030">
    <property type="entry name" value="Homoserine dehydrogenase"/>
    <property type="match status" value="1"/>
</dbReference>
<dbReference type="InterPro" id="IPR016204">
    <property type="entry name" value="HDH"/>
</dbReference>
<dbReference type="FunFam" id="3.30.360.10:FF:000005">
    <property type="entry name" value="Homoserine dehydrogenase"/>
    <property type="match status" value="1"/>
</dbReference>
<dbReference type="InterPro" id="IPR001342">
    <property type="entry name" value="HDH_cat"/>
</dbReference>
<dbReference type="EMBL" id="CP001251">
    <property type="protein sequence ID" value="ACK42640.1"/>
    <property type="molecule type" value="Genomic_DNA"/>
</dbReference>
<evidence type="ECO:0000256" key="6">
    <source>
        <dbReference type="ARBA" id="ARBA00022605"/>
    </source>
</evidence>
<feature type="binding site" evidence="12">
    <location>
        <position position="185"/>
    </location>
    <ligand>
        <name>L-homoserine</name>
        <dbReference type="ChEBI" id="CHEBI:57476"/>
    </ligand>
</feature>
<evidence type="ECO:0000256" key="7">
    <source>
        <dbReference type="ARBA" id="ARBA00022697"/>
    </source>
</evidence>
<dbReference type="SUPFAM" id="SSF55347">
    <property type="entry name" value="Glyceraldehyde-3-phosphate dehydrogenase-like, C-terminal domain"/>
    <property type="match status" value="1"/>
</dbReference>
<sequence>MKIGILGGGQVGQALWDTIHMEKENILNILGEPLEIKKVLVRDLSKKRDIPKDFLTNNPDEIIYDKEISLIVEVMGGEEPAHTYIKRALEEKKFVVTANKEVIALHGDELHKIARKKGVDIAFEASVGGGIPLIKTIKEAMAVDKVKEIWAIVNGTTNYILTKMEEELRDFEEVLREAQKLGYAEPDPSKDILGLDTKFKLAILSSFAYHTTIKPEEIYTEGIEKISLRDIQYAKELGYKIKLLAISKFYNGEIEVRVHPTMIPLSSPLSSVNGVYNAILLRAEKRGDVLLYGEGAGPYPTAMALLSDILEATHTILYSVPRYYSFAYLYPSKIKPSDEIYTRYYIRLWVKDQPGVLAQIAKILGENHISISSVIQKETSEKEGKAELVILTHKTYEKSMSKAIEEIKLLPILEEWGSLIRIEV</sequence>
<dbReference type="GO" id="GO:0050661">
    <property type="term" value="F:NADP binding"/>
    <property type="evidence" value="ECO:0007669"/>
    <property type="project" value="InterPro"/>
</dbReference>
<dbReference type="OrthoDB" id="9808167at2"/>
<keyword evidence="10 13" id="KW-0486">Methionine biosynthesis</keyword>
<dbReference type="Pfam" id="PF01842">
    <property type="entry name" value="ACT"/>
    <property type="match status" value="1"/>
</dbReference>
<dbReference type="PROSITE" id="PS51671">
    <property type="entry name" value="ACT"/>
    <property type="match status" value="1"/>
</dbReference>
<dbReference type="GO" id="GO:0004412">
    <property type="term" value="F:homoserine dehydrogenase activity"/>
    <property type="evidence" value="ECO:0000318"/>
    <property type="project" value="GO_Central"/>
</dbReference>
<dbReference type="PIRSF" id="PIRSF000098">
    <property type="entry name" value="Homoser_dehydrog"/>
    <property type="match status" value="1"/>
</dbReference>
<dbReference type="InParanoid" id="B8E0J5"/>
<dbReference type="Pfam" id="PF00742">
    <property type="entry name" value="Homoserine_dh"/>
    <property type="match status" value="1"/>
</dbReference>
<dbReference type="eggNOG" id="COG0460">
    <property type="taxonomic scope" value="Bacteria"/>
</dbReference>
<dbReference type="InterPro" id="IPR005106">
    <property type="entry name" value="Asp/hSer_DH_NAD-bd"/>
</dbReference>
<evidence type="ECO:0000256" key="1">
    <source>
        <dbReference type="ARBA" id="ARBA00005056"/>
    </source>
</evidence>
<dbReference type="UniPathway" id="UPA00050">
    <property type="reaction ID" value="UER00063"/>
</dbReference>
<dbReference type="RefSeq" id="WP_012583720.1">
    <property type="nucleotide sequence ID" value="NC_011661.1"/>
</dbReference>
<comment type="pathway">
    <text evidence="2 13">Amino-acid biosynthesis; L-methionine biosynthesis via de novo pathway; L-homoserine from L-aspartate: step 3/3.</text>
</comment>
<dbReference type="FunCoup" id="B8E0J5">
    <property type="interactions" value="331"/>
</dbReference>
<dbReference type="CDD" id="cd04881">
    <property type="entry name" value="ACT_HSDH-Hom"/>
    <property type="match status" value="1"/>
</dbReference>
<protein>
    <recommendedName>
        <fullName evidence="5 13">Homoserine dehydrogenase</fullName>
        <ecNumber evidence="4 13">1.1.1.3</ecNumber>
    </recommendedName>
</protein>
<evidence type="ECO:0000256" key="3">
    <source>
        <dbReference type="ARBA" id="ARBA00006753"/>
    </source>
</evidence>
<evidence type="ECO:0000256" key="12">
    <source>
        <dbReference type="PIRSR" id="PIRSR000098-2"/>
    </source>
</evidence>
<comment type="catalytic activity">
    <reaction evidence="13">
        <text>L-homoserine + NADP(+) = L-aspartate 4-semialdehyde + NADPH + H(+)</text>
        <dbReference type="Rhea" id="RHEA:15761"/>
        <dbReference type="ChEBI" id="CHEBI:15378"/>
        <dbReference type="ChEBI" id="CHEBI:57476"/>
        <dbReference type="ChEBI" id="CHEBI:57783"/>
        <dbReference type="ChEBI" id="CHEBI:58349"/>
        <dbReference type="ChEBI" id="CHEBI:537519"/>
        <dbReference type="EC" id="1.1.1.3"/>
    </reaction>
</comment>
<dbReference type="GO" id="GO:0009086">
    <property type="term" value="P:methionine biosynthetic process"/>
    <property type="evidence" value="ECO:0007669"/>
    <property type="project" value="UniProtKB-KW"/>
</dbReference>
<keyword evidence="6 13" id="KW-0028">Amino-acid biosynthesis</keyword>
<dbReference type="InterPro" id="IPR045865">
    <property type="entry name" value="ACT-like_dom_sf"/>
</dbReference>
<keyword evidence="7 13" id="KW-0791">Threonine biosynthesis</keyword>
<dbReference type="InterPro" id="IPR019811">
    <property type="entry name" value="HDH_CS"/>
</dbReference>